<proteinExistence type="predicted"/>
<dbReference type="InterPro" id="IPR003594">
    <property type="entry name" value="HATPase_dom"/>
</dbReference>
<evidence type="ECO:0000259" key="6">
    <source>
        <dbReference type="PROSITE" id="PS50109"/>
    </source>
</evidence>
<comment type="catalytic activity">
    <reaction evidence="1">
        <text>ATP + protein L-histidine = ADP + protein N-phospho-L-histidine.</text>
        <dbReference type="EC" id="2.7.13.3"/>
    </reaction>
</comment>
<dbReference type="AlphaFoldDB" id="A0A841J7S2"/>
<evidence type="ECO:0000256" key="1">
    <source>
        <dbReference type="ARBA" id="ARBA00000085"/>
    </source>
</evidence>
<feature type="transmembrane region" description="Helical" evidence="5">
    <location>
        <begin position="86"/>
        <end position="104"/>
    </location>
</feature>
<dbReference type="InterPro" id="IPR004358">
    <property type="entry name" value="Sig_transdc_His_kin-like_C"/>
</dbReference>
<keyword evidence="5" id="KW-0472">Membrane</keyword>
<dbReference type="PANTHER" id="PTHR43065">
    <property type="entry name" value="SENSOR HISTIDINE KINASE"/>
    <property type="match status" value="1"/>
</dbReference>
<name>A0A841J7S2_9SPHI</name>
<evidence type="ECO:0000313" key="8">
    <source>
        <dbReference type="Proteomes" id="UP000548326"/>
    </source>
</evidence>
<dbReference type="EC" id="2.7.13.3" evidence="2"/>
<evidence type="ECO:0000256" key="3">
    <source>
        <dbReference type="ARBA" id="ARBA00022553"/>
    </source>
</evidence>
<gene>
    <name evidence="7" type="ORF">HDF22_000889</name>
</gene>
<keyword evidence="5" id="KW-0812">Transmembrane</keyword>
<dbReference type="PRINTS" id="PR00344">
    <property type="entry name" value="BCTRLSENSOR"/>
</dbReference>
<organism evidence="7 8">
    <name type="scientific">Mucilaginibacter lappiensis</name>
    <dbReference type="NCBI Taxonomy" id="354630"/>
    <lineage>
        <taxon>Bacteria</taxon>
        <taxon>Pseudomonadati</taxon>
        <taxon>Bacteroidota</taxon>
        <taxon>Sphingobacteriia</taxon>
        <taxon>Sphingobacteriales</taxon>
        <taxon>Sphingobacteriaceae</taxon>
        <taxon>Mucilaginibacter</taxon>
    </lineage>
</organism>
<evidence type="ECO:0000256" key="2">
    <source>
        <dbReference type="ARBA" id="ARBA00012438"/>
    </source>
</evidence>
<feature type="transmembrane region" description="Helical" evidence="5">
    <location>
        <begin position="55"/>
        <end position="74"/>
    </location>
</feature>
<dbReference type="Proteomes" id="UP000548326">
    <property type="component" value="Unassembled WGS sequence"/>
</dbReference>
<dbReference type="Pfam" id="PF02518">
    <property type="entry name" value="HATPase_c"/>
    <property type="match status" value="1"/>
</dbReference>
<evidence type="ECO:0000313" key="7">
    <source>
        <dbReference type="EMBL" id="MBB6126784.1"/>
    </source>
</evidence>
<dbReference type="Gene3D" id="3.30.565.10">
    <property type="entry name" value="Histidine kinase-like ATPase, C-terminal domain"/>
    <property type="match status" value="1"/>
</dbReference>
<keyword evidence="4" id="KW-0175">Coiled coil</keyword>
<feature type="transmembrane region" description="Helical" evidence="5">
    <location>
        <begin position="32"/>
        <end position="48"/>
    </location>
</feature>
<dbReference type="SMART" id="SM00387">
    <property type="entry name" value="HATPase_c"/>
    <property type="match status" value="1"/>
</dbReference>
<dbReference type="InterPro" id="IPR036097">
    <property type="entry name" value="HisK_dim/P_sf"/>
</dbReference>
<evidence type="ECO:0000256" key="5">
    <source>
        <dbReference type="SAM" id="Phobius"/>
    </source>
</evidence>
<accession>A0A841J7S2</accession>
<feature type="domain" description="Histidine kinase" evidence="6">
    <location>
        <begin position="211"/>
        <end position="459"/>
    </location>
</feature>
<evidence type="ECO:0000256" key="4">
    <source>
        <dbReference type="SAM" id="Coils"/>
    </source>
</evidence>
<protein>
    <recommendedName>
        <fullName evidence="2">histidine kinase</fullName>
        <ecNumber evidence="2">2.7.13.3</ecNumber>
    </recommendedName>
</protein>
<reference evidence="7 8" key="1">
    <citation type="submission" date="2020-08" db="EMBL/GenBank/DDBJ databases">
        <title>Genomic Encyclopedia of Type Strains, Phase IV (KMG-V): Genome sequencing to study the core and pangenomes of soil and plant-associated prokaryotes.</title>
        <authorList>
            <person name="Whitman W."/>
        </authorList>
    </citation>
    <scope>NUCLEOTIDE SEQUENCE [LARGE SCALE GENOMIC DNA]</scope>
    <source>
        <strain evidence="7 8">MP601</strain>
    </source>
</reference>
<dbReference type="SUPFAM" id="SSF47384">
    <property type="entry name" value="Homodimeric domain of signal transducing histidine kinase"/>
    <property type="match status" value="1"/>
</dbReference>
<dbReference type="InterPro" id="IPR036890">
    <property type="entry name" value="HATPase_C_sf"/>
</dbReference>
<dbReference type="SUPFAM" id="SSF55874">
    <property type="entry name" value="ATPase domain of HSP90 chaperone/DNA topoisomerase II/histidine kinase"/>
    <property type="match status" value="1"/>
</dbReference>
<dbReference type="InterPro" id="IPR005467">
    <property type="entry name" value="His_kinase_dom"/>
</dbReference>
<dbReference type="InterPro" id="IPR003661">
    <property type="entry name" value="HisK_dim/P_dom"/>
</dbReference>
<keyword evidence="7" id="KW-0418">Kinase</keyword>
<keyword evidence="7" id="KW-0808">Transferase</keyword>
<sequence>MAGFAALITFFLCTQLRKNLKRDGVNSPWSQYLLYAMCTAIALMAMSFNYESRPIFQLLIYLLAAGVVTLPYTVEEFKENRSLVNAVIPIVAVGLLTFACEHLFPKLYESIDTFMESAIWFAVIWFCAMWFINRRQNKALEIERIKRRNEEEQNRMMAARKITLESEVKQRTAELTQQKEELQQTLAELKSTQAQLVQQEKMASLGELTAGIAHEIQNPLNFVNNFSEVSIELLDELKEDILSKLPDETKDDADDIINDLTQNLAKINQHGKRADAIVKGMLQHSRATTSKKEPTDINALADEYLRLSYHGLRAKDKSFNAGMRTSFDETIGNIDAMAQDLGRVLLNLYNNSFYSVAEKKKLKGEGYEPMVNVTTKHVTLANSHNAVEITVSDNGMGIPQKVLDKIYQPFFTTKPTGQGTGLGLSMSYDIITKAHNGELKVDTKEGEYAKFTITIPTNG</sequence>
<dbReference type="RefSeq" id="WP_183585900.1">
    <property type="nucleotide sequence ID" value="NZ_JACHCA010000002.1"/>
</dbReference>
<dbReference type="EMBL" id="JACHCA010000002">
    <property type="protein sequence ID" value="MBB6126784.1"/>
    <property type="molecule type" value="Genomic_DNA"/>
</dbReference>
<dbReference type="CDD" id="cd00082">
    <property type="entry name" value="HisKA"/>
    <property type="match status" value="1"/>
</dbReference>
<keyword evidence="5" id="KW-1133">Transmembrane helix</keyword>
<dbReference type="Gene3D" id="1.10.287.130">
    <property type="match status" value="1"/>
</dbReference>
<keyword evidence="3" id="KW-0597">Phosphoprotein</keyword>
<feature type="coiled-coil region" evidence="4">
    <location>
        <begin position="135"/>
        <end position="202"/>
    </location>
</feature>
<dbReference type="GO" id="GO:0000155">
    <property type="term" value="F:phosphorelay sensor kinase activity"/>
    <property type="evidence" value="ECO:0007669"/>
    <property type="project" value="InterPro"/>
</dbReference>
<comment type="caution">
    <text evidence="7">The sequence shown here is derived from an EMBL/GenBank/DDBJ whole genome shotgun (WGS) entry which is preliminary data.</text>
</comment>
<dbReference type="PANTHER" id="PTHR43065:SF42">
    <property type="entry name" value="TWO-COMPONENT SENSOR PPRA"/>
    <property type="match status" value="1"/>
</dbReference>
<feature type="transmembrane region" description="Helical" evidence="5">
    <location>
        <begin position="113"/>
        <end position="132"/>
    </location>
</feature>
<dbReference type="SMART" id="SM00388">
    <property type="entry name" value="HisKA"/>
    <property type="match status" value="1"/>
</dbReference>
<dbReference type="PROSITE" id="PS50109">
    <property type="entry name" value="HIS_KIN"/>
    <property type="match status" value="1"/>
</dbReference>